<organism evidence="2 3">
    <name type="scientific">Streptomyces zagrosensis</name>
    <dbReference type="NCBI Taxonomy" id="1042984"/>
    <lineage>
        <taxon>Bacteria</taxon>
        <taxon>Bacillati</taxon>
        <taxon>Actinomycetota</taxon>
        <taxon>Actinomycetes</taxon>
        <taxon>Kitasatosporales</taxon>
        <taxon>Streptomycetaceae</taxon>
        <taxon>Streptomyces</taxon>
    </lineage>
</organism>
<evidence type="ECO:0000313" key="2">
    <source>
        <dbReference type="EMBL" id="MBB5935930.1"/>
    </source>
</evidence>
<reference evidence="2 3" key="1">
    <citation type="submission" date="2020-08" db="EMBL/GenBank/DDBJ databases">
        <title>Genomic Encyclopedia of Type Strains, Phase III (KMG-III): the genomes of soil and plant-associated and newly described type strains.</title>
        <authorList>
            <person name="Whitman W."/>
        </authorList>
    </citation>
    <scope>NUCLEOTIDE SEQUENCE [LARGE SCALE GENOMIC DNA]</scope>
    <source>
        <strain evidence="2 3">CECT 8305</strain>
    </source>
</reference>
<dbReference type="RefSeq" id="WP_184572573.1">
    <property type="nucleotide sequence ID" value="NZ_JACHJL010000006.1"/>
</dbReference>
<feature type="compositionally biased region" description="Polar residues" evidence="1">
    <location>
        <begin position="76"/>
        <end position="93"/>
    </location>
</feature>
<proteinExistence type="predicted"/>
<evidence type="ECO:0000256" key="1">
    <source>
        <dbReference type="SAM" id="MobiDB-lite"/>
    </source>
</evidence>
<name>A0A7W9Q969_9ACTN</name>
<dbReference type="Proteomes" id="UP000588098">
    <property type="component" value="Unassembled WGS sequence"/>
</dbReference>
<evidence type="ECO:0000313" key="3">
    <source>
        <dbReference type="Proteomes" id="UP000588098"/>
    </source>
</evidence>
<gene>
    <name evidence="2" type="ORF">FHS42_002999</name>
</gene>
<feature type="region of interest" description="Disordered" evidence="1">
    <location>
        <begin position="1"/>
        <end position="36"/>
    </location>
</feature>
<dbReference type="EMBL" id="JACHJL010000006">
    <property type="protein sequence ID" value="MBB5935930.1"/>
    <property type="molecule type" value="Genomic_DNA"/>
</dbReference>
<protein>
    <submittedName>
        <fullName evidence="2">Uncharacterized protein</fullName>
    </submittedName>
</protein>
<accession>A0A7W9Q969</accession>
<comment type="caution">
    <text evidence="2">The sequence shown here is derived from an EMBL/GenBank/DDBJ whole genome shotgun (WGS) entry which is preliminary data.</text>
</comment>
<feature type="compositionally biased region" description="Polar residues" evidence="1">
    <location>
        <begin position="12"/>
        <end position="23"/>
    </location>
</feature>
<dbReference type="AlphaFoldDB" id="A0A7W9Q969"/>
<feature type="region of interest" description="Disordered" evidence="1">
    <location>
        <begin position="51"/>
        <end position="93"/>
    </location>
</feature>
<sequence>MAALPAGAATGSDDTTSLAAQGSEQGGPHPGTGRALDAIVTEGTPGVLARVDDAAGPWRGSAGVADREMGRPRWAQDTSLITNPRKSSLCSGN</sequence>
<keyword evidence="3" id="KW-1185">Reference proteome</keyword>